<organism evidence="1 2">
    <name type="scientific">Eumeta variegata</name>
    <name type="common">Bagworm moth</name>
    <name type="synonym">Eumeta japonica</name>
    <dbReference type="NCBI Taxonomy" id="151549"/>
    <lineage>
        <taxon>Eukaryota</taxon>
        <taxon>Metazoa</taxon>
        <taxon>Ecdysozoa</taxon>
        <taxon>Arthropoda</taxon>
        <taxon>Hexapoda</taxon>
        <taxon>Insecta</taxon>
        <taxon>Pterygota</taxon>
        <taxon>Neoptera</taxon>
        <taxon>Endopterygota</taxon>
        <taxon>Lepidoptera</taxon>
        <taxon>Glossata</taxon>
        <taxon>Ditrysia</taxon>
        <taxon>Tineoidea</taxon>
        <taxon>Psychidae</taxon>
        <taxon>Oiketicinae</taxon>
        <taxon>Eumeta</taxon>
    </lineage>
</organism>
<evidence type="ECO:0000313" key="1">
    <source>
        <dbReference type="EMBL" id="GBP70773.1"/>
    </source>
</evidence>
<dbReference type="EMBL" id="BGZK01001085">
    <property type="protein sequence ID" value="GBP70773.1"/>
    <property type="molecule type" value="Genomic_DNA"/>
</dbReference>
<gene>
    <name evidence="1" type="ORF">EVAR_50879_1</name>
</gene>
<dbReference type="Proteomes" id="UP000299102">
    <property type="component" value="Unassembled WGS sequence"/>
</dbReference>
<name>A0A4C1Y607_EUMVA</name>
<reference evidence="1 2" key="1">
    <citation type="journal article" date="2019" name="Commun. Biol.">
        <title>The bagworm genome reveals a unique fibroin gene that provides high tensile strength.</title>
        <authorList>
            <person name="Kono N."/>
            <person name="Nakamura H."/>
            <person name="Ohtoshi R."/>
            <person name="Tomita M."/>
            <person name="Numata K."/>
            <person name="Arakawa K."/>
        </authorList>
    </citation>
    <scope>NUCLEOTIDE SEQUENCE [LARGE SCALE GENOMIC DNA]</scope>
</reference>
<proteinExistence type="predicted"/>
<sequence>MQSQDHPKQDMVDHLCTLGIEMVQEVNMVLTYDAVEVGDGHKQIPKVITGRNLKLYLRMVLGMAVRHVKDQFPARVGVDTWAAEIALSAARPRPPAPVPILGCVRENITE</sequence>
<dbReference type="AlphaFoldDB" id="A0A4C1Y607"/>
<evidence type="ECO:0000313" key="2">
    <source>
        <dbReference type="Proteomes" id="UP000299102"/>
    </source>
</evidence>
<comment type="caution">
    <text evidence="1">The sequence shown here is derived from an EMBL/GenBank/DDBJ whole genome shotgun (WGS) entry which is preliminary data.</text>
</comment>
<accession>A0A4C1Y607</accession>
<protein>
    <submittedName>
        <fullName evidence="1">Uncharacterized protein</fullName>
    </submittedName>
</protein>
<keyword evidence="2" id="KW-1185">Reference proteome</keyword>